<gene>
    <name evidence="1" type="ORF">EV182_003339</name>
</gene>
<reference evidence="1" key="1">
    <citation type="submission" date="2022-06" db="EMBL/GenBank/DDBJ databases">
        <title>Phylogenomic reconstructions and comparative analyses of Kickxellomycotina fungi.</title>
        <authorList>
            <person name="Reynolds N.K."/>
            <person name="Stajich J.E."/>
            <person name="Barry K."/>
            <person name="Grigoriev I.V."/>
            <person name="Crous P."/>
            <person name="Smith M.E."/>
        </authorList>
    </citation>
    <scope>NUCLEOTIDE SEQUENCE</scope>
    <source>
        <strain evidence="1">RSA 2271</strain>
    </source>
</reference>
<name>A0ACC1HRZ7_9FUNG</name>
<evidence type="ECO:0000313" key="1">
    <source>
        <dbReference type="EMBL" id="KAJ1678795.1"/>
    </source>
</evidence>
<keyword evidence="2" id="KW-1185">Reference proteome</keyword>
<sequence length="681" mass="74921">MAKLDLPANKWPTLLPFIYECCNHAETVRREVGVYVLDSLFETIADQMAENIPQLLELFSRLLRDPESHQVRVATVRALGQVAELIDTDDKQNIAAFQSLVPDMGQVLEQSLERGDEDSASSCFEVFNTLLLFETPLLSRHFSELIGFAVKVGCNTEMDDNLRIMALNFLVWAATYKRSRLLKLNLVQSLIEQLMPITTEEDPADADDESPSRVALRVLNVLSTSLPPQQVFPTAIRLILQYMDSQNPMHRKGAMLALAITVEGCVDFIRSQVSDLVQLITRGMHDQDVRVRRAACLALGCIADEMDQDIAQHHSTLLPIIFELLNESETDIIKHACNALDAIVEGLSDEQIAPYMPSLMEKLVVLLDNGPMEVRPMALAAIGSAAHAAGTQFLPYFDAIIGRTKQAMSLTASASSDSGNSLTSLRGVATDTAATLAEAVGKEKFQPHLADTVKLALEGMSLDSPNLRDCGFCFFGVLSRVFSDEFGDFLPYIVPEVLKTFATEDIPSSAAALDLDGEDGDDEDDDSDDFQVSTAIADEKEVAADCVAELYRNTRSSFVPYVESITTQLLGLLDHYSDTTRKAAVAALFSFLKVTSSMAQDPHWESGKPLKVPVHQNVETMIKTIVPAILKMWEEEDDKMVVAQICTELRSTMQLVGPAVVLNGKFSITFSFHCSCGATQH</sequence>
<dbReference type="Proteomes" id="UP001145114">
    <property type="component" value="Unassembled WGS sequence"/>
</dbReference>
<comment type="caution">
    <text evidence="1">The sequence shown here is derived from an EMBL/GenBank/DDBJ whole genome shotgun (WGS) entry which is preliminary data.</text>
</comment>
<protein>
    <submittedName>
        <fullName evidence="1">Uncharacterized protein</fullName>
    </submittedName>
</protein>
<proteinExistence type="predicted"/>
<evidence type="ECO:0000313" key="2">
    <source>
        <dbReference type="Proteomes" id="UP001145114"/>
    </source>
</evidence>
<dbReference type="EMBL" id="JAMZIH010000850">
    <property type="protein sequence ID" value="KAJ1678795.1"/>
    <property type="molecule type" value="Genomic_DNA"/>
</dbReference>
<accession>A0ACC1HRZ7</accession>
<organism evidence="1 2">
    <name type="scientific">Spiromyces aspiralis</name>
    <dbReference type="NCBI Taxonomy" id="68401"/>
    <lineage>
        <taxon>Eukaryota</taxon>
        <taxon>Fungi</taxon>
        <taxon>Fungi incertae sedis</taxon>
        <taxon>Zoopagomycota</taxon>
        <taxon>Kickxellomycotina</taxon>
        <taxon>Kickxellomycetes</taxon>
        <taxon>Kickxellales</taxon>
        <taxon>Kickxellaceae</taxon>
        <taxon>Spiromyces</taxon>
    </lineage>
</organism>